<dbReference type="Proteomes" id="UP000192738">
    <property type="component" value="Unassembled WGS sequence"/>
</dbReference>
<organism evidence="1 2">
    <name type="scientific">Sporomusa malonica</name>
    <dbReference type="NCBI Taxonomy" id="112901"/>
    <lineage>
        <taxon>Bacteria</taxon>
        <taxon>Bacillati</taxon>
        <taxon>Bacillota</taxon>
        <taxon>Negativicutes</taxon>
        <taxon>Selenomonadales</taxon>
        <taxon>Sporomusaceae</taxon>
        <taxon>Sporomusa</taxon>
    </lineage>
</organism>
<dbReference type="AlphaFoldDB" id="A0A1W2DLB9"/>
<name>A0A1W2DLB9_9FIRM</name>
<evidence type="ECO:0000313" key="1">
    <source>
        <dbReference type="EMBL" id="SMC98239.1"/>
    </source>
</evidence>
<keyword evidence="2" id="KW-1185">Reference proteome</keyword>
<gene>
    <name evidence="1" type="ORF">SAMN04488500_116119</name>
</gene>
<dbReference type="EMBL" id="FWXI01000016">
    <property type="protein sequence ID" value="SMC98239.1"/>
    <property type="molecule type" value="Genomic_DNA"/>
</dbReference>
<protein>
    <submittedName>
        <fullName evidence="1">Uncharacterized protein</fullName>
    </submittedName>
</protein>
<sequence>MLKKEWCKPYVKELNILKTEFSFDNLLSNTAVAGVFLLGRGEHHEVIAIS</sequence>
<evidence type="ECO:0000313" key="2">
    <source>
        <dbReference type="Proteomes" id="UP000192738"/>
    </source>
</evidence>
<dbReference type="RefSeq" id="WP_176215565.1">
    <property type="nucleotide sequence ID" value="NZ_CP155572.1"/>
</dbReference>
<proteinExistence type="predicted"/>
<reference evidence="1 2" key="1">
    <citation type="submission" date="2017-04" db="EMBL/GenBank/DDBJ databases">
        <authorList>
            <person name="Afonso C.L."/>
            <person name="Miller P.J."/>
            <person name="Scott M.A."/>
            <person name="Spackman E."/>
            <person name="Goraichik I."/>
            <person name="Dimitrov K.M."/>
            <person name="Suarez D.L."/>
            <person name="Swayne D.E."/>
        </authorList>
    </citation>
    <scope>NUCLEOTIDE SEQUENCE [LARGE SCALE GENOMIC DNA]</scope>
    <source>
        <strain evidence="1 2">DSM 5090</strain>
    </source>
</reference>
<accession>A0A1W2DLB9</accession>